<dbReference type="GO" id="GO:0020037">
    <property type="term" value="F:heme binding"/>
    <property type="evidence" value="ECO:0007669"/>
    <property type="project" value="InterPro"/>
</dbReference>
<feature type="transmembrane region" description="Helical" evidence="9">
    <location>
        <begin position="26"/>
        <end position="45"/>
    </location>
</feature>
<dbReference type="NCBIfam" id="TIGR01191">
    <property type="entry name" value="ccmC"/>
    <property type="match status" value="1"/>
</dbReference>
<evidence type="ECO:0000256" key="4">
    <source>
        <dbReference type="ARBA" id="ARBA00016463"/>
    </source>
</evidence>
<comment type="similarity">
    <text evidence="3 9">Belongs to the CcmC/CycZ/HelC family.</text>
</comment>
<evidence type="ECO:0000256" key="1">
    <source>
        <dbReference type="ARBA" id="ARBA00002442"/>
    </source>
</evidence>
<dbReference type="EMBL" id="CYHG01000002">
    <property type="protein sequence ID" value="CUB03042.1"/>
    <property type="molecule type" value="Genomic_DNA"/>
</dbReference>
<dbReference type="Pfam" id="PF01578">
    <property type="entry name" value="Cytochrom_C_asm"/>
    <property type="match status" value="1"/>
</dbReference>
<feature type="transmembrane region" description="Helical" evidence="9">
    <location>
        <begin position="97"/>
        <end position="116"/>
    </location>
</feature>
<dbReference type="STRING" id="1137284.GCA_001418205_00886"/>
<dbReference type="RefSeq" id="WP_055462005.1">
    <property type="nucleotide sequence ID" value="NZ_CYHG01000002.1"/>
</dbReference>
<evidence type="ECO:0000256" key="7">
    <source>
        <dbReference type="ARBA" id="ARBA00022989"/>
    </source>
</evidence>
<evidence type="ECO:0000256" key="2">
    <source>
        <dbReference type="ARBA" id="ARBA00004141"/>
    </source>
</evidence>
<keyword evidence="9" id="KW-0997">Cell inner membrane</keyword>
<dbReference type="GO" id="GO:0017004">
    <property type="term" value="P:cytochrome complex assembly"/>
    <property type="evidence" value="ECO:0007669"/>
    <property type="project" value="UniProtKB-KW"/>
</dbReference>
<proteinExistence type="inferred from homology"/>
<evidence type="ECO:0000259" key="10">
    <source>
        <dbReference type="Pfam" id="PF01578"/>
    </source>
</evidence>
<organism evidence="11 12">
    <name type="scientific">Marinomonas fungiae</name>
    <dbReference type="NCBI Taxonomy" id="1137284"/>
    <lineage>
        <taxon>Bacteria</taxon>
        <taxon>Pseudomonadati</taxon>
        <taxon>Pseudomonadota</taxon>
        <taxon>Gammaproteobacteria</taxon>
        <taxon>Oceanospirillales</taxon>
        <taxon>Oceanospirillaceae</taxon>
        <taxon>Marinomonas</taxon>
    </lineage>
</organism>
<dbReference type="GO" id="GO:0015232">
    <property type="term" value="F:heme transmembrane transporter activity"/>
    <property type="evidence" value="ECO:0007669"/>
    <property type="project" value="InterPro"/>
</dbReference>
<dbReference type="InterPro" id="IPR045062">
    <property type="entry name" value="Cyt_c_biogenesis_CcsA/CcmC"/>
</dbReference>
<evidence type="ECO:0000256" key="9">
    <source>
        <dbReference type="RuleBase" id="RU364092"/>
    </source>
</evidence>
<keyword evidence="9" id="KW-1003">Cell membrane</keyword>
<dbReference type="GO" id="GO:0005886">
    <property type="term" value="C:plasma membrane"/>
    <property type="evidence" value="ECO:0007669"/>
    <property type="project" value="UniProtKB-SubCell"/>
</dbReference>
<dbReference type="AlphaFoldDB" id="A0A0K6II88"/>
<keyword evidence="5 9" id="KW-0812">Transmembrane</keyword>
<name>A0A0K6II88_9GAMM</name>
<dbReference type="PRINTS" id="PR01386">
    <property type="entry name" value="CCMCBIOGNSIS"/>
</dbReference>
<reference evidence="12" key="1">
    <citation type="submission" date="2015-08" db="EMBL/GenBank/DDBJ databases">
        <authorList>
            <person name="Varghese N."/>
        </authorList>
    </citation>
    <scope>NUCLEOTIDE SEQUENCE [LARGE SCALE GENOMIC DNA]</scope>
    <source>
        <strain evidence="12">JCM 18476</strain>
    </source>
</reference>
<dbReference type="InterPro" id="IPR003557">
    <property type="entry name" value="Cyt_c_biogenesis_CcmC"/>
</dbReference>
<accession>A0A0K6II88</accession>
<evidence type="ECO:0000256" key="8">
    <source>
        <dbReference type="ARBA" id="ARBA00023136"/>
    </source>
</evidence>
<feature type="transmembrane region" description="Helical" evidence="9">
    <location>
        <begin position="128"/>
        <end position="147"/>
    </location>
</feature>
<keyword evidence="12" id="KW-1185">Reference proteome</keyword>
<sequence>MNWTWFHKLGSPKWFYQWASNWGGRCVYLGLALLVIGIIWGLGFAPADYQQGNSFRIIYIHVPVAVLAQSCYLGMGIAGFVALVWQMKLAPVFIKSVAPVGAVMAFIALVSGAIWGKPTWGTWWVWDARLTSVLVLFLLYMGVIAIQNAIDDQVFADKAVAVVSLVGVINLPIIKYSVEWWNTLHQPATFKLTEKPSMPMEMWLPLLFSALGLYLFAAGLAMWRMQNEVLVRERKASWVKKEVLEHGV</sequence>
<evidence type="ECO:0000256" key="5">
    <source>
        <dbReference type="ARBA" id="ARBA00022692"/>
    </source>
</evidence>
<keyword evidence="8 9" id="KW-0472">Membrane</keyword>
<evidence type="ECO:0000313" key="11">
    <source>
        <dbReference type="EMBL" id="CUB03042.1"/>
    </source>
</evidence>
<comment type="function">
    <text evidence="1 9">Required for the export of heme to the periplasm for the biogenesis of c-type cytochromes.</text>
</comment>
<dbReference type="OrthoDB" id="9778550at2"/>
<protein>
    <recommendedName>
        <fullName evidence="4 9">Heme exporter protein C</fullName>
    </recommendedName>
    <alternativeName>
        <fullName evidence="9">Cytochrome c-type biogenesis protein</fullName>
    </alternativeName>
</protein>
<dbReference type="PANTHER" id="PTHR30071">
    <property type="entry name" value="HEME EXPORTER PROTEIN C"/>
    <property type="match status" value="1"/>
</dbReference>
<keyword evidence="6 9" id="KW-0201">Cytochrome c-type biogenesis</keyword>
<evidence type="ECO:0000256" key="3">
    <source>
        <dbReference type="ARBA" id="ARBA00005840"/>
    </source>
</evidence>
<feature type="transmembrane region" description="Helical" evidence="9">
    <location>
        <begin position="159"/>
        <end position="178"/>
    </location>
</feature>
<keyword evidence="7 9" id="KW-1133">Transmembrane helix</keyword>
<dbReference type="PANTHER" id="PTHR30071:SF1">
    <property type="entry name" value="CYTOCHROME B_B6 PROTEIN-RELATED"/>
    <property type="match status" value="1"/>
</dbReference>
<feature type="domain" description="Cytochrome c assembly protein" evidence="10">
    <location>
        <begin position="31"/>
        <end position="185"/>
    </location>
</feature>
<evidence type="ECO:0000256" key="6">
    <source>
        <dbReference type="ARBA" id="ARBA00022748"/>
    </source>
</evidence>
<gene>
    <name evidence="9" type="primary">ccmC</name>
    <name evidence="11" type="ORF">Ga0061065_102381</name>
</gene>
<feature type="transmembrane region" description="Helical" evidence="9">
    <location>
        <begin position="57"/>
        <end position="85"/>
    </location>
</feature>
<comment type="subcellular location">
    <subcellularLocation>
        <location evidence="9">Cell inner membrane</location>
    </subcellularLocation>
    <subcellularLocation>
        <location evidence="2">Membrane</location>
        <topology evidence="2">Multi-pass membrane protein</topology>
    </subcellularLocation>
</comment>
<dbReference type="Proteomes" id="UP000182769">
    <property type="component" value="Unassembled WGS sequence"/>
</dbReference>
<keyword evidence="9" id="KW-0813">Transport</keyword>
<feature type="transmembrane region" description="Helical" evidence="9">
    <location>
        <begin position="202"/>
        <end position="223"/>
    </location>
</feature>
<evidence type="ECO:0000313" key="12">
    <source>
        <dbReference type="Proteomes" id="UP000182769"/>
    </source>
</evidence>
<dbReference type="InterPro" id="IPR002541">
    <property type="entry name" value="Cyt_c_assembly"/>
</dbReference>